<dbReference type="GO" id="GO:0016853">
    <property type="term" value="F:isomerase activity"/>
    <property type="evidence" value="ECO:0007669"/>
    <property type="project" value="UniProtKB-ARBA"/>
</dbReference>
<protein>
    <submittedName>
        <fullName evidence="4">Fumarylacetoacetate hydrolase family protein</fullName>
    </submittedName>
</protein>
<evidence type="ECO:0000313" key="4">
    <source>
        <dbReference type="EMBL" id="THF77306.1"/>
    </source>
</evidence>
<dbReference type="GO" id="GO:0019752">
    <property type="term" value="P:carboxylic acid metabolic process"/>
    <property type="evidence" value="ECO:0007669"/>
    <property type="project" value="UniProtKB-ARBA"/>
</dbReference>
<dbReference type="RefSeq" id="WP_136370951.1">
    <property type="nucleotide sequence ID" value="NZ_SSOB01000020.1"/>
</dbReference>
<dbReference type="InterPro" id="IPR011234">
    <property type="entry name" value="Fumarylacetoacetase-like_C"/>
</dbReference>
<accession>A0A4S4BS54</accession>
<dbReference type="FunFam" id="3.90.850.10:FF:000002">
    <property type="entry name" value="2-hydroxyhepta-2,4-diene-1,7-dioate isomerase"/>
    <property type="match status" value="1"/>
</dbReference>
<keyword evidence="5" id="KW-1185">Reference proteome</keyword>
<dbReference type="Proteomes" id="UP000310636">
    <property type="component" value="Unassembled WGS sequence"/>
</dbReference>
<proteinExistence type="inferred from homology"/>
<reference evidence="4 5" key="1">
    <citation type="submission" date="2019-04" db="EMBL/GenBank/DDBJ databases">
        <title>Cohnella sp. nov. isolated from preserved vegetables.</title>
        <authorList>
            <person name="Lin S.-Y."/>
            <person name="Hung M.-H."/>
            <person name="Young C.-C."/>
        </authorList>
    </citation>
    <scope>NUCLEOTIDE SEQUENCE [LARGE SCALE GENOMIC DNA]</scope>
    <source>
        <strain evidence="4 5">CC-MHH1044</strain>
    </source>
</reference>
<feature type="domain" description="Fumarylacetoacetase-like C-terminal" evidence="3">
    <location>
        <begin position="88"/>
        <end position="295"/>
    </location>
</feature>
<name>A0A4S4BS54_9BACL</name>
<dbReference type="Gene3D" id="3.90.850.10">
    <property type="entry name" value="Fumarylacetoacetase-like, C-terminal domain"/>
    <property type="match status" value="1"/>
</dbReference>
<dbReference type="Pfam" id="PF01557">
    <property type="entry name" value="FAA_hydrolase"/>
    <property type="match status" value="1"/>
</dbReference>
<keyword evidence="2" id="KW-0479">Metal-binding</keyword>
<comment type="similarity">
    <text evidence="1">Belongs to the FAH family.</text>
</comment>
<dbReference type="PANTHER" id="PTHR42796:SF4">
    <property type="entry name" value="FUMARYLACETOACETATE HYDROLASE DOMAIN-CONTAINING PROTEIN 2A"/>
    <property type="match status" value="1"/>
</dbReference>
<dbReference type="AlphaFoldDB" id="A0A4S4BS54"/>
<evidence type="ECO:0000259" key="3">
    <source>
        <dbReference type="Pfam" id="PF01557"/>
    </source>
</evidence>
<dbReference type="PANTHER" id="PTHR42796">
    <property type="entry name" value="FUMARYLACETOACETATE HYDROLASE DOMAIN-CONTAINING PROTEIN 2A-RELATED"/>
    <property type="match status" value="1"/>
</dbReference>
<dbReference type="SUPFAM" id="SSF56529">
    <property type="entry name" value="FAH"/>
    <property type="match status" value="1"/>
</dbReference>
<organism evidence="4 5">
    <name type="scientific">Cohnella fermenti</name>
    <dbReference type="NCBI Taxonomy" id="2565925"/>
    <lineage>
        <taxon>Bacteria</taxon>
        <taxon>Bacillati</taxon>
        <taxon>Bacillota</taxon>
        <taxon>Bacilli</taxon>
        <taxon>Bacillales</taxon>
        <taxon>Paenibacillaceae</taxon>
        <taxon>Cohnella</taxon>
    </lineage>
</organism>
<dbReference type="InterPro" id="IPR036663">
    <property type="entry name" value="Fumarylacetoacetase_C_sf"/>
</dbReference>
<keyword evidence="4" id="KW-0378">Hydrolase</keyword>
<sequence length="296" mass="31481">MRLVHFIRDGVSRLGIQAAEGSVLDVTEARGGAAGEAGSSLPSTVEEAIAGGEGALAALRSLAENASGASLLREEELELAPCVPKPGKIICVGLNYRKHAEETNAPIPQSPILFSKYGNALAAHGEDVPLPAAVSDKVDYEAELAVVIGRKAKDVSREEALGYVFGYCNANDLSARDLQLRTSQWLLGKTCDKFAPIGPYLVTADEVGNPNELAISCTVNGETRQSSNTADMIFHCDEIVSYLSRHMTLEPGDLILTGTPEGVVLGYPADKQVYLKSGDIVTVEIEKLGRLTNRMV</sequence>
<comment type="caution">
    <text evidence="4">The sequence shown here is derived from an EMBL/GenBank/DDBJ whole genome shotgun (WGS) entry which is preliminary data.</text>
</comment>
<dbReference type="EMBL" id="SSOB01000020">
    <property type="protein sequence ID" value="THF77306.1"/>
    <property type="molecule type" value="Genomic_DNA"/>
</dbReference>
<dbReference type="OrthoDB" id="9805307at2"/>
<gene>
    <name evidence="4" type="ORF">E6C55_16715</name>
</gene>
<evidence type="ECO:0000256" key="2">
    <source>
        <dbReference type="ARBA" id="ARBA00022723"/>
    </source>
</evidence>
<dbReference type="GO" id="GO:0016787">
    <property type="term" value="F:hydrolase activity"/>
    <property type="evidence" value="ECO:0007669"/>
    <property type="project" value="UniProtKB-KW"/>
</dbReference>
<dbReference type="GO" id="GO:0046872">
    <property type="term" value="F:metal ion binding"/>
    <property type="evidence" value="ECO:0007669"/>
    <property type="project" value="UniProtKB-KW"/>
</dbReference>
<dbReference type="InterPro" id="IPR051121">
    <property type="entry name" value="FAH"/>
</dbReference>
<evidence type="ECO:0000256" key="1">
    <source>
        <dbReference type="ARBA" id="ARBA00010211"/>
    </source>
</evidence>
<evidence type="ECO:0000313" key="5">
    <source>
        <dbReference type="Proteomes" id="UP000310636"/>
    </source>
</evidence>